<comment type="caution">
    <text evidence="2">The sequence shown here is derived from an EMBL/GenBank/DDBJ whole genome shotgun (WGS) entry which is preliminary data.</text>
</comment>
<evidence type="ECO:0000313" key="1">
    <source>
        <dbReference type="EMBL" id="KAG7338374.1"/>
    </source>
</evidence>
<protein>
    <recommendedName>
        <fullName evidence="4">Sulfotransferase</fullName>
    </recommendedName>
</protein>
<reference evidence="2" key="2">
    <citation type="submission" date="2021-04" db="EMBL/GenBank/DDBJ databases">
        <authorList>
            <person name="Podell S."/>
        </authorList>
    </citation>
    <scope>NUCLEOTIDE SEQUENCE</scope>
    <source>
        <strain evidence="2">Hildebrandi</strain>
    </source>
</reference>
<gene>
    <name evidence="2" type="ORF">IV203_009239</name>
    <name evidence="1" type="ORF">IV203_011046</name>
</gene>
<evidence type="ECO:0008006" key="4">
    <source>
        <dbReference type="Google" id="ProtNLM"/>
    </source>
</evidence>
<keyword evidence="3" id="KW-1185">Reference proteome</keyword>
<proteinExistence type="predicted"/>
<dbReference type="EMBL" id="JAGRRH010000017">
    <property type="protein sequence ID" value="KAG7353190.1"/>
    <property type="molecule type" value="Genomic_DNA"/>
</dbReference>
<evidence type="ECO:0000313" key="2">
    <source>
        <dbReference type="EMBL" id="KAG7353190.1"/>
    </source>
</evidence>
<accession>A0A9K3L1P7</accession>
<dbReference type="AlphaFoldDB" id="A0A9K3L1P7"/>
<dbReference type="OrthoDB" id="48281at2759"/>
<evidence type="ECO:0000313" key="3">
    <source>
        <dbReference type="Proteomes" id="UP000693970"/>
    </source>
</evidence>
<reference evidence="2" key="1">
    <citation type="journal article" date="2021" name="Sci. Rep.">
        <title>Diploid genomic architecture of Nitzschia inconspicua, an elite biomass production diatom.</title>
        <authorList>
            <person name="Oliver A."/>
            <person name="Podell S."/>
            <person name="Pinowska A."/>
            <person name="Traller J.C."/>
            <person name="Smith S.R."/>
            <person name="McClure R."/>
            <person name="Beliaev A."/>
            <person name="Bohutskyi P."/>
            <person name="Hill E.A."/>
            <person name="Rabines A."/>
            <person name="Zheng H."/>
            <person name="Allen L.Z."/>
            <person name="Kuo A."/>
            <person name="Grigoriev I.V."/>
            <person name="Allen A.E."/>
            <person name="Hazlebeck D."/>
            <person name="Allen E.E."/>
        </authorList>
    </citation>
    <scope>NUCLEOTIDE SEQUENCE</scope>
    <source>
        <strain evidence="2">Hildebrandi</strain>
    </source>
</reference>
<sequence length="494" mass="56650">MTTNRCSDFDDHCCNCSWSRMTVTLAILSMLCLQPMISFEGIPESRFATVVWKSGKDIASLSLFQMQQQAMAEQKIHNESHVFPPPQVVILPGPHKTGSTSLQTCLVDWTWNELSKKIRQTKRDKVKHPLVLSKWAWAAPDEAILRRNKLNHVHPTKAFASLIGVADLDPTLGLSLAGRNETGNVITTEKVYEVVKLFETSMEDAWQRGYNIIYGSEEMDRLVDPVYSNSSILMDTILNILPWNATGTPRKLIPNEVEVVLFHRTPRVKHLISVWHQERRKKESFRNYLLKRVSRHARYVDALGIAQQFLRRNFRTTIIDVNGVVETFGNRTNTCHVIACDVLKTEDCTKDTRQISYLTSHPDFDISYKPQNQRDDKSGMDLTVMELYAIDKIMIESIAGSGSRLVDSAVVPCYATCTTMICLPCVIKSRMEPIYHSDHSLGWWTTFGESSRDVRRGYNKQESPSCPSNEDTYYYNELEMNPVYQSYALFFFRF</sequence>
<name>A0A9K3L1P7_9STRA</name>
<dbReference type="EMBL" id="JAGRRH010000058">
    <property type="protein sequence ID" value="KAG7338374.1"/>
    <property type="molecule type" value="Genomic_DNA"/>
</dbReference>
<dbReference type="Proteomes" id="UP000693970">
    <property type="component" value="Unassembled WGS sequence"/>
</dbReference>
<organism evidence="2 3">
    <name type="scientific">Nitzschia inconspicua</name>
    <dbReference type="NCBI Taxonomy" id="303405"/>
    <lineage>
        <taxon>Eukaryota</taxon>
        <taxon>Sar</taxon>
        <taxon>Stramenopiles</taxon>
        <taxon>Ochrophyta</taxon>
        <taxon>Bacillariophyta</taxon>
        <taxon>Bacillariophyceae</taxon>
        <taxon>Bacillariophycidae</taxon>
        <taxon>Bacillariales</taxon>
        <taxon>Bacillariaceae</taxon>
        <taxon>Nitzschia</taxon>
    </lineage>
</organism>